<dbReference type="EMBL" id="JANPWB010000010">
    <property type="protein sequence ID" value="KAJ1135894.1"/>
    <property type="molecule type" value="Genomic_DNA"/>
</dbReference>
<accession>A0AAV7Q8E5</accession>
<proteinExistence type="predicted"/>
<gene>
    <name evidence="1" type="ORF">NDU88_002323</name>
</gene>
<comment type="caution">
    <text evidence="1">The sequence shown here is derived from an EMBL/GenBank/DDBJ whole genome shotgun (WGS) entry which is preliminary data.</text>
</comment>
<protein>
    <submittedName>
        <fullName evidence="1">Uncharacterized protein</fullName>
    </submittedName>
</protein>
<evidence type="ECO:0000313" key="1">
    <source>
        <dbReference type="EMBL" id="KAJ1135894.1"/>
    </source>
</evidence>
<dbReference type="Proteomes" id="UP001066276">
    <property type="component" value="Chromosome 6"/>
</dbReference>
<evidence type="ECO:0000313" key="2">
    <source>
        <dbReference type="Proteomes" id="UP001066276"/>
    </source>
</evidence>
<reference evidence="1" key="1">
    <citation type="journal article" date="2022" name="bioRxiv">
        <title>Sequencing and chromosome-scale assembly of the giantPleurodeles waltlgenome.</title>
        <authorList>
            <person name="Brown T."/>
            <person name="Elewa A."/>
            <person name="Iarovenko S."/>
            <person name="Subramanian E."/>
            <person name="Araus A.J."/>
            <person name="Petzold A."/>
            <person name="Susuki M."/>
            <person name="Suzuki K.-i.T."/>
            <person name="Hayashi T."/>
            <person name="Toyoda A."/>
            <person name="Oliveira C."/>
            <person name="Osipova E."/>
            <person name="Leigh N.D."/>
            <person name="Simon A."/>
            <person name="Yun M.H."/>
        </authorList>
    </citation>
    <scope>NUCLEOTIDE SEQUENCE</scope>
    <source>
        <strain evidence="1">20211129_DDA</strain>
        <tissue evidence="1">Liver</tissue>
    </source>
</reference>
<keyword evidence="2" id="KW-1185">Reference proteome</keyword>
<dbReference type="AlphaFoldDB" id="A0AAV7Q8E5"/>
<organism evidence="1 2">
    <name type="scientific">Pleurodeles waltl</name>
    <name type="common">Iberian ribbed newt</name>
    <dbReference type="NCBI Taxonomy" id="8319"/>
    <lineage>
        <taxon>Eukaryota</taxon>
        <taxon>Metazoa</taxon>
        <taxon>Chordata</taxon>
        <taxon>Craniata</taxon>
        <taxon>Vertebrata</taxon>
        <taxon>Euteleostomi</taxon>
        <taxon>Amphibia</taxon>
        <taxon>Batrachia</taxon>
        <taxon>Caudata</taxon>
        <taxon>Salamandroidea</taxon>
        <taxon>Salamandridae</taxon>
        <taxon>Pleurodelinae</taxon>
        <taxon>Pleurodeles</taxon>
    </lineage>
</organism>
<name>A0AAV7Q8E5_PLEWA</name>
<sequence length="69" mass="7477">MGASKISLSLRLNLDPSEDKLELSRLPGAGARCRRWRAEPSAAEERVMSSRGAEAHGACVKPQLCLKLT</sequence>